<dbReference type="PANTHER" id="PTHR11214:SF333">
    <property type="entry name" value="GLYCOSYLTRANSFERASE FAMILY 31 PROTEIN"/>
    <property type="match status" value="1"/>
</dbReference>
<feature type="compositionally biased region" description="Polar residues" evidence="10">
    <location>
        <begin position="235"/>
        <end position="254"/>
    </location>
</feature>
<feature type="compositionally biased region" description="Low complexity" evidence="10">
    <location>
        <begin position="50"/>
        <end position="72"/>
    </location>
</feature>
<organism evidence="11 12">
    <name type="scientific">Kwoniella dejecticola CBS 10117</name>
    <dbReference type="NCBI Taxonomy" id="1296121"/>
    <lineage>
        <taxon>Eukaryota</taxon>
        <taxon>Fungi</taxon>
        <taxon>Dikarya</taxon>
        <taxon>Basidiomycota</taxon>
        <taxon>Agaricomycotina</taxon>
        <taxon>Tremellomycetes</taxon>
        <taxon>Tremellales</taxon>
        <taxon>Cryptococcaceae</taxon>
        <taxon>Kwoniella</taxon>
    </lineage>
</organism>
<keyword evidence="3" id="KW-0328">Glycosyltransferase</keyword>
<dbReference type="KEGG" id="kdj:28965967"/>
<feature type="compositionally biased region" description="Polar residues" evidence="10">
    <location>
        <begin position="19"/>
        <end position="31"/>
    </location>
</feature>
<keyword evidence="4" id="KW-0808">Transferase</keyword>
<feature type="compositionally biased region" description="Basic and acidic residues" evidence="10">
    <location>
        <begin position="1251"/>
        <end position="1261"/>
    </location>
</feature>
<feature type="compositionally biased region" description="Low complexity" evidence="10">
    <location>
        <begin position="358"/>
        <end position="384"/>
    </location>
</feature>
<dbReference type="GO" id="GO:0051072">
    <property type="term" value="P:4,6-pyruvylated galactose residue biosynthetic process"/>
    <property type="evidence" value="ECO:0007669"/>
    <property type="project" value="TreeGrafter"/>
</dbReference>
<feature type="compositionally biased region" description="Low complexity" evidence="10">
    <location>
        <begin position="261"/>
        <end position="298"/>
    </location>
</feature>
<evidence type="ECO:0000256" key="2">
    <source>
        <dbReference type="ARBA" id="ARBA00008661"/>
    </source>
</evidence>
<evidence type="ECO:0000256" key="9">
    <source>
        <dbReference type="ARBA" id="ARBA00023136"/>
    </source>
</evidence>
<keyword evidence="8" id="KW-0333">Golgi apparatus</keyword>
<feature type="region of interest" description="Disordered" evidence="10">
    <location>
        <begin position="235"/>
        <end position="333"/>
    </location>
</feature>
<evidence type="ECO:0000256" key="5">
    <source>
        <dbReference type="ARBA" id="ARBA00022692"/>
    </source>
</evidence>
<evidence type="ECO:0000256" key="8">
    <source>
        <dbReference type="ARBA" id="ARBA00023034"/>
    </source>
</evidence>
<dbReference type="GO" id="GO:0016758">
    <property type="term" value="F:hexosyltransferase activity"/>
    <property type="evidence" value="ECO:0007669"/>
    <property type="project" value="InterPro"/>
</dbReference>
<comment type="subcellular location">
    <subcellularLocation>
        <location evidence="1">Golgi apparatus membrane</location>
        <topology evidence="1">Single-pass type II membrane protein</topology>
    </subcellularLocation>
</comment>
<keyword evidence="5" id="KW-0812">Transmembrane</keyword>
<feature type="region of interest" description="Disordered" evidence="10">
    <location>
        <begin position="551"/>
        <end position="576"/>
    </location>
</feature>
<keyword evidence="9" id="KW-0472">Membrane</keyword>
<evidence type="ECO:0000256" key="1">
    <source>
        <dbReference type="ARBA" id="ARBA00004323"/>
    </source>
</evidence>
<keyword evidence="12" id="KW-1185">Reference proteome</keyword>
<keyword evidence="7" id="KW-1133">Transmembrane helix</keyword>
<keyword evidence="6" id="KW-0735">Signal-anchor</keyword>
<feature type="compositionally biased region" description="Basic residues" evidence="10">
    <location>
        <begin position="193"/>
        <end position="202"/>
    </location>
</feature>
<evidence type="ECO:0000256" key="4">
    <source>
        <dbReference type="ARBA" id="ARBA00022679"/>
    </source>
</evidence>
<evidence type="ECO:0000313" key="11">
    <source>
        <dbReference type="EMBL" id="WWC59051.1"/>
    </source>
</evidence>
<evidence type="ECO:0000256" key="6">
    <source>
        <dbReference type="ARBA" id="ARBA00022968"/>
    </source>
</evidence>
<feature type="compositionally biased region" description="Polar residues" evidence="10">
    <location>
        <begin position="402"/>
        <end position="417"/>
    </location>
</feature>
<dbReference type="RefSeq" id="XP_065824445.1">
    <property type="nucleotide sequence ID" value="XM_065968373.1"/>
</dbReference>
<feature type="compositionally biased region" description="Low complexity" evidence="10">
    <location>
        <begin position="144"/>
        <end position="162"/>
    </location>
</feature>
<dbReference type="AlphaFoldDB" id="A0AAJ8KK72"/>
<evidence type="ECO:0000256" key="10">
    <source>
        <dbReference type="SAM" id="MobiDB-lite"/>
    </source>
</evidence>
<dbReference type="PANTHER" id="PTHR11214">
    <property type="entry name" value="BETA-1,3-N-ACETYLGLUCOSAMINYLTRANSFERASE"/>
    <property type="match status" value="1"/>
</dbReference>
<feature type="region of interest" description="Disordered" evidence="10">
    <location>
        <begin position="476"/>
        <end position="539"/>
    </location>
</feature>
<feature type="region of interest" description="Disordered" evidence="10">
    <location>
        <begin position="610"/>
        <end position="663"/>
    </location>
</feature>
<accession>A0AAJ8KK72</accession>
<evidence type="ECO:0000313" key="12">
    <source>
        <dbReference type="Proteomes" id="UP000078595"/>
    </source>
</evidence>
<feature type="compositionally biased region" description="Polar residues" evidence="10">
    <location>
        <begin position="73"/>
        <end position="98"/>
    </location>
</feature>
<dbReference type="GO" id="GO:0000139">
    <property type="term" value="C:Golgi membrane"/>
    <property type="evidence" value="ECO:0007669"/>
    <property type="project" value="UniProtKB-SubCell"/>
</dbReference>
<feature type="compositionally biased region" description="Polar residues" evidence="10">
    <location>
        <begin position="610"/>
        <end position="621"/>
    </location>
</feature>
<dbReference type="GeneID" id="28965967"/>
<proteinExistence type="inferred from homology"/>
<feature type="region of interest" description="Disordered" evidence="10">
    <location>
        <begin position="19"/>
        <end position="213"/>
    </location>
</feature>
<sequence length="1261" mass="138535">MIKNNLPGVNVDHQSNIFSQSNTSESNSQGSVDVVGDGKGRTSKVNSDNSPAEITITTIPPSPCSSTSTRSTAKITSPQYQYQNQPIAAGPSRSTGVESSLWLSSASTSHPRSRSRSNPHTSAVRSSTSSSTSVSTDGDRDYFSLSTATPTATPSNLPSSPSKSHKHLRPISISRSQSHHIHRHSNHSEHIHPQHYQHHHHEKNGNIPSIKEKTHSNPLKRLSIDDTFHYNNSNAVTTGSDVHTPTQEYGSHSGITRRRPSLSTPTSNPNSNSYTSPRSRQSSLLKSPPSVPASSSSLGWLTGNRLTLPPNHYKHSKSDDEREEDEENISDENSKTIRKHRKWDWRMATSGLPKYGESSTSTSTSASGSSSTISTPFISMTPPSANDVRSMPPPLPLPLNNGYPSTNVSPPRTSVLPSQAPLASPSNLHPLPQDPYNILPLSLPASPFVSPSPSRAPTPHQSPHPSLQDLASEYAASANVQPSSSGTGSSPRTSISTSSSRYGWGTGRSDSRSSEEDDLNSPFSPITTSSSSHRPALSFPRSGWWQRSLLSSSNNRDDAPVSPKISLSNSNGGSPSRIIRFPVSANKFVPTGTRNWGWLFELLPGFATSTSNPASTDSSVSIIRKNDSRKNSISAKSRNRERERLMSGHSRGRSDAGDLTSRRKSVNQKVLGSKWLARVMVFVPTEPWSISLFLIFFAAFAVTLTFTIKHILNPDKEPLPWRQYCTSNYPTLYSLQDPSLPSPHINSMVSSNPSFPSTEHIESVPVNSFAPSSSKPLTLMPLTPHHPAWPYHPHDKPPFHPEMSSKQLDESLNPVGVLIGVFTTDAGVERRHMIRQSYASHWRSRRDGTEGIRIRFVMGRPRKRFEKAVQLEMEAFNDILLLDMDENMNSGKTHAFFSWAAENATVPDWEYPTISSDDSSATDQQLRLPPIWKGEKKPDYVVKADEDSFIMLGELEKRLRVSPRSKAFWGYLVKNTFMAGECYAMSFDLVQYIHASPALRTLTRGKEDKLVAKWMNMHPEREQIVWVTERCWIYDHPKAGTVYSHGFLFPSTVAEVRAENQTGISPSTLSLRGGSLEAAHSYSSVSKFGVAYRPLSTEMTVPEQVEALIEGSPLSLLRESSAASAATGGDPKSKQQDTRQQTFSKTENIRSKINRIYSKKPTRKDRFLGDESESGGTVVVHYIKKNEWFQETMVALLGGASNLDDQVWHKGVSTGLGALERRKGRVVGNSVGVKPGSYIDGEGSEGEGEGEGVKLRKGDGL</sequence>
<feature type="compositionally biased region" description="Acidic residues" evidence="10">
    <location>
        <begin position="321"/>
        <end position="330"/>
    </location>
</feature>
<dbReference type="Proteomes" id="UP000078595">
    <property type="component" value="Chromosome 2"/>
</dbReference>
<evidence type="ECO:0000256" key="3">
    <source>
        <dbReference type="ARBA" id="ARBA00022676"/>
    </source>
</evidence>
<feature type="compositionally biased region" description="Low complexity" evidence="10">
    <location>
        <begin position="521"/>
        <end position="532"/>
    </location>
</feature>
<feature type="region of interest" description="Disordered" evidence="10">
    <location>
        <begin position="1237"/>
        <end position="1261"/>
    </location>
</feature>
<feature type="region of interest" description="Disordered" evidence="10">
    <location>
        <begin position="1120"/>
        <end position="1144"/>
    </location>
</feature>
<evidence type="ECO:0000256" key="7">
    <source>
        <dbReference type="ARBA" id="ARBA00022989"/>
    </source>
</evidence>
<gene>
    <name evidence="11" type="ORF">I303_101598</name>
</gene>
<feature type="compositionally biased region" description="Low complexity" evidence="10">
    <location>
        <begin position="99"/>
        <end position="110"/>
    </location>
</feature>
<feature type="compositionally biased region" description="Polar residues" evidence="10">
    <location>
        <begin position="565"/>
        <end position="574"/>
    </location>
</feature>
<reference evidence="11" key="2">
    <citation type="submission" date="2024-02" db="EMBL/GenBank/DDBJ databases">
        <title>Comparative genomics of Cryptococcus and Kwoniella reveals pathogenesis evolution and contrasting modes of karyotype evolution via chromosome fusion or intercentromeric recombination.</title>
        <authorList>
            <person name="Coelho M.A."/>
            <person name="David-Palma M."/>
            <person name="Shea T."/>
            <person name="Bowers K."/>
            <person name="McGinley-Smith S."/>
            <person name="Mohammad A.W."/>
            <person name="Gnirke A."/>
            <person name="Yurkov A.M."/>
            <person name="Nowrousian M."/>
            <person name="Sun S."/>
            <person name="Cuomo C.A."/>
            <person name="Heitman J."/>
        </authorList>
    </citation>
    <scope>NUCLEOTIDE SEQUENCE</scope>
    <source>
        <strain evidence="11">CBS 10117</strain>
    </source>
</reference>
<evidence type="ECO:0008006" key="13">
    <source>
        <dbReference type="Google" id="ProtNLM"/>
    </source>
</evidence>
<dbReference type="InterPro" id="IPR002659">
    <property type="entry name" value="Glyco_trans_31"/>
</dbReference>
<comment type="similarity">
    <text evidence="2">Belongs to the glycosyltransferase 31 family.</text>
</comment>
<reference evidence="11" key="1">
    <citation type="submission" date="2013-07" db="EMBL/GenBank/DDBJ databases">
        <authorList>
            <consortium name="The Broad Institute Genome Sequencing Platform"/>
            <person name="Cuomo C."/>
            <person name="Litvintseva A."/>
            <person name="Chen Y."/>
            <person name="Heitman J."/>
            <person name="Sun S."/>
            <person name="Springer D."/>
            <person name="Dromer F."/>
            <person name="Young S.K."/>
            <person name="Zeng Q."/>
            <person name="Gargeya S."/>
            <person name="Fitzgerald M."/>
            <person name="Abouelleil A."/>
            <person name="Alvarado L."/>
            <person name="Berlin A.M."/>
            <person name="Chapman S.B."/>
            <person name="Dewar J."/>
            <person name="Goldberg J."/>
            <person name="Griggs A."/>
            <person name="Gujja S."/>
            <person name="Hansen M."/>
            <person name="Howarth C."/>
            <person name="Imamovic A."/>
            <person name="Larimer J."/>
            <person name="McCowan C."/>
            <person name="Murphy C."/>
            <person name="Pearson M."/>
            <person name="Priest M."/>
            <person name="Roberts A."/>
            <person name="Saif S."/>
            <person name="Shea T."/>
            <person name="Sykes S."/>
            <person name="Wortman J."/>
            <person name="Nusbaum C."/>
            <person name="Birren B."/>
        </authorList>
    </citation>
    <scope>NUCLEOTIDE SEQUENCE</scope>
    <source>
        <strain evidence="11">CBS 10117</strain>
    </source>
</reference>
<feature type="compositionally biased region" description="Low complexity" evidence="10">
    <location>
        <begin position="118"/>
        <end position="136"/>
    </location>
</feature>
<name>A0AAJ8KK72_9TREE</name>
<protein>
    <recommendedName>
        <fullName evidence="13">Glycosyltransferase family 31 protein</fullName>
    </recommendedName>
</protein>
<feature type="compositionally biased region" description="Basic and acidic residues" evidence="10">
    <location>
        <begin position="638"/>
        <end position="656"/>
    </location>
</feature>
<dbReference type="EMBL" id="CP144531">
    <property type="protein sequence ID" value="WWC59051.1"/>
    <property type="molecule type" value="Genomic_DNA"/>
</dbReference>
<feature type="region of interest" description="Disordered" evidence="10">
    <location>
        <begin position="350"/>
        <end position="435"/>
    </location>
</feature>
<feature type="compositionally biased region" description="Low complexity" evidence="10">
    <location>
        <begin position="482"/>
        <end position="501"/>
    </location>
</feature>
<dbReference type="Pfam" id="PF01762">
    <property type="entry name" value="Galactosyl_T"/>
    <property type="match status" value="1"/>
</dbReference>